<dbReference type="AlphaFoldDB" id="A0A3E2NL36"/>
<dbReference type="Gene3D" id="2.160.20.80">
    <property type="entry name" value="E3 ubiquitin-protein ligase SopA"/>
    <property type="match status" value="1"/>
</dbReference>
<protein>
    <submittedName>
        <fullName evidence="1">Pentapeptide repeat-containing protein</fullName>
    </submittedName>
</protein>
<name>A0A3E2NL36_9SPHI</name>
<dbReference type="EMBL" id="QWDE01000004">
    <property type="protein sequence ID" value="RFZ81705.1"/>
    <property type="molecule type" value="Genomic_DNA"/>
</dbReference>
<sequence length="189" mass="21194">MANTIEDKTFTSLAVADLKAAGTYENCTFKACLWPKAYLNGFIFIDCVFEECDLTQADIGNSGLQNAVFKNCRLNEVNFSKGLDFLFAVNFEGCVLDHAVFHRKKNKKANFTDCSLREADFSDTDLTDAKFVNCDLHRAAFSQTILRNADLRTSYNFTIDPDDNVVKNARFSVHGLPGLLEKYSLRITG</sequence>
<dbReference type="InterPro" id="IPR052949">
    <property type="entry name" value="PA_immunity-related"/>
</dbReference>
<reference evidence="1 2" key="1">
    <citation type="submission" date="2018-08" db="EMBL/GenBank/DDBJ databases">
        <title>Mucilaginibacter terrae sp. nov., isolated from manganese diggings.</title>
        <authorList>
            <person name="Huang Y."/>
            <person name="Zhou Z."/>
        </authorList>
    </citation>
    <scope>NUCLEOTIDE SEQUENCE [LARGE SCALE GENOMIC DNA]</scope>
    <source>
        <strain evidence="1 2">ZH6</strain>
    </source>
</reference>
<evidence type="ECO:0000313" key="2">
    <source>
        <dbReference type="Proteomes" id="UP000260823"/>
    </source>
</evidence>
<accession>A0A3E2NL36</accession>
<organism evidence="1 2">
    <name type="scientific">Mucilaginibacter terrenus</name>
    <dbReference type="NCBI Taxonomy" id="2482727"/>
    <lineage>
        <taxon>Bacteria</taxon>
        <taxon>Pseudomonadati</taxon>
        <taxon>Bacteroidota</taxon>
        <taxon>Sphingobacteriia</taxon>
        <taxon>Sphingobacteriales</taxon>
        <taxon>Sphingobacteriaceae</taxon>
        <taxon>Mucilaginibacter</taxon>
    </lineage>
</organism>
<comment type="caution">
    <text evidence="1">The sequence shown here is derived from an EMBL/GenBank/DDBJ whole genome shotgun (WGS) entry which is preliminary data.</text>
</comment>
<dbReference type="Proteomes" id="UP000260823">
    <property type="component" value="Unassembled WGS sequence"/>
</dbReference>
<dbReference type="InterPro" id="IPR001646">
    <property type="entry name" value="5peptide_repeat"/>
</dbReference>
<dbReference type="OrthoDB" id="67652at2"/>
<dbReference type="PANTHER" id="PTHR42999:SF1">
    <property type="entry name" value="PENTAPEPTIDE REPEAT-CONTAINING PROTEIN"/>
    <property type="match status" value="1"/>
</dbReference>
<keyword evidence="2" id="KW-1185">Reference proteome</keyword>
<gene>
    <name evidence="1" type="ORF">DYU05_17940</name>
</gene>
<proteinExistence type="predicted"/>
<dbReference type="SUPFAM" id="SSF141571">
    <property type="entry name" value="Pentapeptide repeat-like"/>
    <property type="match status" value="1"/>
</dbReference>
<dbReference type="PANTHER" id="PTHR42999">
    <property type="entry name" value="ANTIBIOTIC RESISTANCE PROTEIN MCBG"/>
    <property type="match status" value="1"/>
</dbReference>
<dbReference type="RefSeq" id="WP_117384526.1">
    <property type="nucleotide sequence ID" value="NZ_QWDE01000004.1"/>
</dbReference>
<dbReference type="Pfam" id="PF13599">
    <property type="entry name" value="Pentapeptide_4"/>
    <property type="match status" value="1"/>
</dbReference>
<evidence type="ECO:0000313" key="1">
    <source>
        <dbReference type="EMBL" id="RFZ81705.1"/>
    </source>
</evidence>
<dbReference type="Pfam" id="PF00805">
    <property type="entry name" value="Pentapeptide"/>
    <property type="match status" value="1"/>
</dbReference>